<reference evidence="1 2" key="1">
    <citation type="submission" date="2016-11" db="EMBL/GenBank/DDBJ databases">
        <authorList>
            <person name="Jaros S."/>
            <person name="Januszkiewicz K."/>
            <person name="Wedrychowicz H."/>
        </authorList>
    </citation>
    <scope>NUCLEOTIDE SEQUENCE [LARGE SCALE GENOMIC DNA]</scope>
    <source>
        <strain evidence="1 2">DSM 15930</strain>
    </source>
</reference>
<dbReference type="STRING" id="1120996.SAMN02746066_04549"/>
<proteinExistence type="predicted"/>
<dbReference type="OrthoDB" id="1913461at2"/>
<keyword evidence="2" id="KW-1185">Reference proteome</keyword>
<gene>
    <name evidence="1" type="ORF">SAMN02746066_04549</name>
</gene>
<protein>
    <submittedName>
        <fullName evidence="1">Uncharacterized protein</fullName>
    </submittedName>
</protein>
<dbReference type="Proteomes" id="UP000184038">
    <property type="component" value="Unassembled WGS sequence"/>
</dbReference>
<dbReference type="RefSeq" id="WP_073291778.1">
    <property type="nucleotide sequence ID" value="NZ_FRCP01000030.1"/>
</dbReference>
<dbReference type="EMBL" id="FRCP01000030">
    <property type="protein sequence ID" value="SHN03850.1"/>
    <property type="molecule type" value="Genomic_DNA"/>
</dbReference>
<name>A0A1M7NJ24_9FIRM</name>
<dbReference type="AlphaFoldDB" id="A0A1M7NJ24"/>
<evidence type="ECO:0000313" key="2">
    <source>
        <dbReference type="Proteomes" id="UP000184038"/>
    </source>
</evidence>
<organism evidence="1 2">
    <name type="scientific">Anaerosporobacter mobilis DSM 15930</name>
    <dbReference type="NCBI Taxonomy" id="1120996"/>
    <lineage>
        <taxon>Bacteria</taxon>
        <taxon>Bacillati</taxon>
        <taxon>Bacillota</taxon>
        <taxon>Clostridia</taxon>
        <taxon>Lachnospirales</taxon>
        <taxon>Lachnospiraceae</taxon>
        <taxon>Anaerosporobacter</taxon>
    </lineage>
</organism>
<accession>A0A1M7NJ24</accession>
<sequence>MNVIEVMRQVLTDYPNISDFISDEVHIDFNEEEDHNYGLSSTNDSLLKKDILGNQTRTNNMVLYATNQSTNDYDRLQNSTFLLDLGYYLETVKGQEVAATINGVDMIGHIQSVSIANAMAWGKSENGQLITYQLQIKVNYTLESEE</sequence>
<evidence type="ECO:0000313" key="1">
    <source>
        <dbReference type="EMBL" id="SHN03850.1"/>
    </source>
</evidence>